<feature type="signal peptide" evidence="2">
    <location>
        <begin position="1"/>
        <end position="19"/>
    </location>
</feature>
<protein>
    <submittedName>
        <fullName evidence="3">Uncharacterized protein</fullName>
    </submittedName>
</protein>
<name>A0A816TV82_9BILA</name>
<comment type="caution">
    <text evidence="3">The sequence shown here is derived from an EMBL/GenBank/DDBJ whole genome shotgun (WGS) entry which is preliminary data.</text>
</comment>
<gene>
    <name evidence="3" type="ORF">MBJ925_LOCUS23254</name>
</gene>
<keyword evidence="2" id="KW-0732">Signal</keyword>
<dbReference type="EMBL" id="CAJNRE010011941">
    <property type="protein sequence ID" value="CAF2105805.1"/>
    <property type="molecule type" value="Genomic_DNA"/>
</dbReference>
<feature type="transmembrane region" description="Helical" evidence="1">
    <location>
        <begin position="170"/>
        <end position="193"/>
    </location>
</feature>
<dbReference type="AlphaFoldDB" id="A0A816TV82"/>
<dbReference type="Proteomes" id="UP000663824">
    <property type="component" value="Unassembled WGS sequence"/>
</dbReference>
<evidence type="ECO:0000256" key="1">
    <source>
        <dbReference type="SAM" id="Phobius"/>
    </source>
</evidence>
<keyword evidence="1" id="KW-0472">Membrane</keyword>
<proteinExistence type="predicted"/>
<accession>A0A816TV82</accession>
<reference evidence="3" key="1">
    <citation type="submission" date="2021-02" db="EMBL/GenBank/DDBJ databases">
        <authorList>
            <person name="Nowell W R."/>
        </authorList>
    </citation>
    <scope>NUCLEOTIDE SEQUENCE</scope>
</reference>
<keyword evidence="1" id="KW-1133">Transmembrane helix</keyword>
<keyword evidence="1" id="KW-0812">Transmembrane</keyword>
<evidence type="ECO:0000313" key="3">
    <source>
        <dbReference type="EMBL" id="CAF2105805.1"/>
    </source>
</evidence>
<sequence>MRFYPLLLLFFSHHQFTSITNVYSVHDYDYFNHKNSSINIDLYQCEMHNEKFTTIANTIDTIGNNLTNSCNVSCCVSNRINETNSSNTCQVTVQSLTGLCLSRLCYSNDCYHYSLLLNNTYDNKIKNKTTIIDQIRSSFSYIRWSSLINAIQTKWSTWIESTGLTIRDTILVILSIVNVTLTVTAMIVVMNSIRQAKLIDSRKSYRYTLL</sequence>
<feature type="chain" id="PRO_5032451595" evidence="2">
    <location>
        <begin position="20"/>
        <end position="210"/>
    </location>
</feature>
<organism evidence="3 4">
    <name type="scientific">Rotaria magnacalcarata</name>
    <dbReference type="NCBI Taxonomy" id="392030"/>
    <lineage>
        <taxon>Eukaryota</taxon>
        <taxon>Metazoa</taxon>
        <taxon>Spiralia</taxon>
        <taxon>Gnathifera</taxon>
        <taxon>Rotifera</taxon>
        <taxon>Eurotatoria</taxon>
        <taxon>Bdelloidea</taxon>
        <taxon>Philodinida</taxon>
        <taxon>Philodinidae</taxon>
        <taxon>Rotaria</taxon>
    </lineage>
</organism>
<evidence type="ECO:0000256" key="2">
    <source>
        <dbReference type="SAM" id="SignalP"/>
    </source>
</evidence>
<evidence type="ECO:0000313" key="4">
    <source>
        <dbReference type="Proteomes" id="UP000663824"/>
    </source>
</evidence>